<organism evidence="2 3">
    <name type="scientific">Saitozyma podzolica</name>
    <dbReference type="NCBI Taxonomy" id="1890683"/>
    <lineage>
        <taxon>Eukaryota</taxon>
        <taxon>Fungi</taxon>
        <taxon>Dikarya</taxon>
        <taxon>Basidiomycota</taxon>
        <taxon>Agaricomycotina</taxon>
        <taxon>Tremellomycetes</taxon>
        <taxon>Tremellales</taxon>
        <taxon>Trimorphomycetaceae</taxon>
        <taxon>Saitozyma</taxon>
    </lineage>
</organism>
<sequence length="804" mass="84214">MPKYRHSCCVSPSQAHTSNPDFGLDFGLDVDVSLRTRRGQVRKSGQQHKVHLYHERAGSTAGMHFSGLLKPLTALVAIATFVSASPVVLEQRDATNAERMASGMAPMKPKRLFDPSRTRGERGGPLPSAAFPFSPHTRGVLRSDLAYTPPALRPRVSGSLDTDQYVATGPASGASRKRSTGLGYFTVNEGVLQYTTTQGDASAFRWANYAESDLAWVATEDSTSAGIVEGTTYDMYAVLSGDIYQVKVGPVPNGAITNIFTTARYNGDLNPYLPPAGSSTSQQFIWFMDTSGNMLLAPDYATATTAVPGAQVMLTQTFTLGQPASLSAASAAQETSLVNPVKLYARDALGKIYGYFSIGSSGGLWLQGSSGTAATFYVPGLGNAASAQQVYTVKSSATLTVVGTSSGAGAQSLSLSDASTATGVVEFAIPTSESGIITLSSSGSSYGFYYSTSSGLFMACDNAADCTAAKSDSRELCLEVVPSGTAPSACAAWANTQFATDFVDGSALYVYDPYGTYSGYWQYTGTSLSSSIGLTSSQANATYVYLNTTTAGQSVQELYADVNSIVWSFQAYPQGAGTSNIQASVLNDIAPAGTSFNMPSNPSAGGIITLNPSTYVSSSPANTTWPFYVSDAYGFASFYACQSASECTASHSGAYEVCVEMVPIGGEPSACAATYVPPTIPTYPQCPTQLDTGNVTVARMTLYDSEANELEGGSSFMTEEACVAGCNAVNVATPNTCTGVFWFNDAVKDSLGLPCNFRGHGSTWQKDWIASSPGAEMVLIGTCNDWASNVPSDMLATCCENPAA</sequence>
<evidence type="ECO:0000256" key="1">
    <source>
        <dbReference type="SAM" id="MobiDB-lite"/>
    </source>
</evidence>
<dbReference type="Proteomes" id="UP000279259">
    <property type="component" value="Unassembled WGS sequence"/>
</dbReference>
<comment type="caution">
    <text evidence="2">The sequence shown here is derived from an EMBL/GenBank/DDBJ whole genome shotgun (WGS) entry which is preliminary data.</text>
</comment>
<dbReference type="EMBL" id="RSCD01000001">
    <property type="protein sequence ID" value="RSH95512.1"/>
    <property type="molecule type" value="Genomic_DNA"/>
</dbReference>
<feature type="compositionally biased region" description="Basic and acidic residues" evidence="1">
    <location>
        <begin position="111"/>
        <end position="122"/>
    </location>
</feature>
<protein>
    <submittedName>
        <fullName evidence="2">Uncharacterized protein</fullName>
    </submittedName>
</protein>
<accession>A0A427YWN4</accession>
<evidence type="ECO:0000313" key="2">
    <source>
        <dbReference type="EMBL" id="RSH95512.1"/>
    </source>
</evidence>
<dbReference type="AlphaFoldDB" id="A0A427YWN4"/>
<keyword evidence="3" id="KW-1185">Reference proteome</keyword>
<reference evidence="2 3" key="1">
    <citation type="submission" date="2018-11" db="EMBL/GenBank/DDBJ databases">
        <title>Genome sequence of Saitozyma podzolica DSM 27192.</title>
        <authorList>
            <person name="Aliyu H."/>
            <person name="Gorte O."/>
            <person name="Ochsenreither K."/>
        </authorList>
    </citation>
    <scope>NUCLEOTIDE SEQUENCE [LARGE SCALE GENOMIC DNA]</scope>
    <source>
        <strain evidence="2 3">DSM 27192</strain>
    </source>
</reference>
<name>A0A427YWN4_9TREE</name>
<proteinExistence type="predicted"/>
<dbReference type="OrthoDB" id="4584900at2759"/>
<gene>
    <name evidence="2" type="ORF">EHS25_000604</name>
</gene>
<evidence type="ECO:0000313" key="3">
    <source>
        <dbReference type="Proteomes" id="UP000279259"/>
    </source>
</evidence>
<feature type="region of interest" description="Disordered" evidence="1">
    <location>
        <begin position="107"/>
        <end position="133"/>
    </location>
</feature>